<evidence type="ECO:0000259" key="1">
    <source>
        <dbReference type="PROSITE" id="PS51201"/>
    </source>
</evidence>
<dbReference type="RefSeq" id="WP_240257298.1">
    <property type="nucleotide sequence ID" value="NZ_JAKTTI010000040.1"/>
</dbReference>
<accession>A0AAW5E382</accession>
<evidence type="ECO:0000313" key="3">
    <source>
        <dbReference type="EMBL" id="MCH1627377.1"/>
    </source>
</evidence>
<proteinExistence type="predicted"/>
<dbReference type="Proteomes" id="UP001431131">
    <property type="component" value="Unassembled WGS sequence"/>
</dbReference>
<comment type="caution">
    <text evidence="3">The sequence shown here is derived from an EMBL/GenBank/DDBJ whole genome shotgun (WGS) entry which is preliminary data.</text>
</comment>
<name>A0AAW5E382_9BACI</name>
<dbReference type="AlphaFoldDB" id="A0AAW5E382"/>
<reference evidence="3" key="1">
    <citation type="submission" date="2022-02" db="EMBL/GenBank/DDBJ databases">
        <title>Fredinandcohnia quinoae sp. nov. isolated from Chenopodium quinoa seeds.</title>
        <authorList>
            <person name="Saati-Santamaria Z."/>
            <person name="Flores-Felix J.D."/>
            <person name="Igual J.M."/>
            <person name="Velazquez E."/>
            <person name="Garcia-Fraile P."/>
            <person name="Martinez-Molina E."/>
        </authorList>
    </citation>
    <scope>NUCLEOTIDE SEQUENCE</scope>
    <source>
        <strain evidence="3">SECRCQ15</strain>
    </source>
</reference>
<dbReference type="PANTHER" id="PTHR43833:SF7">
    <property type="entry name" value="KTR SYSTEM POTASSIUM UPTAKE PROTEIN C"/>
    <property type="match status" value="1"/>
</dbReference>
<evidence type="ECO:0000259" key="2">
    <source>
        <dbReference type="PROSITE" id="PS51202"/>
    </source>
</evidence>
<evidence type="ECO:0000313" key="4">
    <source>
        <dbReference type="Proteomes" id="UP001431131"/>
    </source>
</evidence>
<dbReference type="GO" id="GO:0006813">
    <property type="term" value="P:potassium ion transport"/>
    <property type="evidence" value="ECO:0007669"/>
    <property type="project" value="InterPro"/>
</dbReference>
<dbReference type="Gene3D" id="3.40.50.720">
    <property type="entry name" value="NAD(P)-binding Rossmann-like Domain"/>
    <property type="match status" value="1"/>
</dbReference>
<organism evidence="3 4">
    <name type="scientific">Fredinandcohnia quinoae</name>
    <dbReference type="NCBI Taxonomy" id="2918902"/>
    <lineage>
        <taxon>Bacteria</taxon>
        <taxon>Bacillati</taxon>
        <taxon>Bacillota</taxon>
        <taxon>Bacilli</taxon>
        <taxon>Bacillales</taxon>
        <taxon>Bacillaceae</taxon>
        <taxon>Fredinandcohnia</taxon>
    </lineage>
</organism>
<dbReference type="InterPro" id="IPR050721">
    <property type="entry name" value="Trk_Ktr_HKT_K-transport"/>
</dbReference>
<dbReference type="InterPro" id="IPR003148">
    <property type="entry name" value="RCK_N"/>
</dbReference>
<gene>
    <name evidence="3" type="ORF">MJG50_18740</name>
</gene>
<protein>
    <submittedName>
        <fullName evidence="3">TrkA family potassium uptake protein</fullName>
    </submittedName>
</protein>
<dbReference type="Pfam" id="PF02080">
    <property type="entry name" value="TrkA_C"/>
    <property type="match status" value="1"/>
</dbReference>
<dbReference type="GO" id="GO:0008324">
    <property type="term" value="F:monoatomic cation transmembrane transporter activity"/>
    <property type="evidence" value="ECO:0007669"/>
    <property type="project" value="InterPro"/>
</dbReference>
<dbReference type="Gene3D" id="3.30.70.1450">
    <property type="entry name" value="Regulator of K+ conductance, C-terminal domain"/>
    <property type="match status" value="1"/>
</dbReference>
<feature type="domain" description="RCK C-terminal" evidence="2">
    <location>
        <begin position="135"/>
        <end position="218"/>
    </location>
</feature>
<dbReference type="PANTHER" id="PTHR43833">
    <property type="entry name" value="POTASSIUM CHANNEL PROTEIN 2-RELATED-RELATED"/>
    <property type="match status" value="1"/>
</dbReference>
<keyword evidence="4" id="KW-1185">Reference proteome</keyword>
<dbReference type="InterPro" id="IPR036291">
    <property type="entry name" value="NAD(P)-bd_dom_sf"/>
</dbReference>
<dbReference type="PROSITE" id="PS51202">
    <property type="entry name" value="RCK_C"/>
    <property type="match status" value="1"/>
</dbReference>
<dbReference type="EMBL" id="JAKTTI010000040">
    <property type="protein sequence ID" value="MCH1627377.1"/>
    <property type="molecule type" value="Genomic_DNA"/>
</dbReference>
<dbReference type="SUPFAM" id="SSF51735">
    <property type="entry name" value="NAD(P)-binding Rossmann-fold domains"/>
    <property type="match status" value="1"/>
</dbReference>
<dbReference type="SUPFAM" id="SSF116726">
    <property type="entry name" value="TrkA C-terminal domain-like"/>
    <property type="match status" value="1"/>
</dbReference>
<feature type="domain" description="RCK N-terminal" evidence="1">
    <location>
        <begin position="2"/>
        <end position="118"/>
    </location>
</feature>
<dbReference type="PROSITE" id="PS51201">
    <property type="entry name" value="RCK_N"/>
    <property type="match status" value="1"/>
</dbReference>
<sequence>MKKQFVVFGLGRFGGCLVKEFANLGVEVLAVDKDIDRVNEYSKYVTHSVQANALDELTLKRLGLRNFDHAFVSFGEDIEASILTSLVLKEIGIPQVWAKAYNSYHDKVLQKIGVDRVIQPERDMANRIAHRIVSDKIIDYIELSKEYSIAEIEVTDKINNKTLLQLDIRAKYGCNIVGIQRGQDFMISPAAEENIQKGDILIVIGQNQDINRFEQHGV</sequence>
<dbReference type="InterPro" id="IPR036721">
    <property type="entry name" value="RCK_C_sf"/>
</dbReference>
<dbReference type="InterPro" id="IPR006037">
    <property type="entry name" value="RCK_C"/>
</dbReference>
<dbReference type="Pfam" id="PF02254">
    <property type="entry name" value="TrkA_N"/>
    <property type="match status" value="1"/>
</dbReference>